<evidence type="ECO:0000256" key="1">
    <source>
        <dbReference type="SAM" id="Phobius"/>
    </source>
</evidence>
<keyword evidence="1" id="KW-0472">Membrane</keyword>
<dbReference type="InterPro" id="IPR023796">
    <property type="entry name" value="Serpin_dom"/>
</dbReference>
<organism evidence="3 4">
    <name type="scientific">Taeniopygia guttata</name>
    <name type="common">Zebra finch</name>
    <name type="synonym">Poephila guttata</name>
    <dbReference type="NCBI Taxonomy" id="59729"/>
    <lineage>
        <taxon>Eukaryota</taxon>
        <taxon>Metazoa</taxon>
        <taxon>Chordata</taxon>
        <taxon>Craniata</taxon>
        <taxon>Vertebrata</taxon>
        <taxon>Euteleostomi</taxon>
        <taxon>Archelosauria</taxon>
        <taxon>Archosauria</taxon>
        <taxon>Dinosauria</taxon>
        <taxon>Saurischia</taxon>
        <taxon>Theropoda</taxon>
        <taxon>Coelurosauria</taxon>
        <taxon>Aves</taxon>
        <taxon>Neognathae</taxon>
        <taxon>Neoaves</taxon>
        <taxon>Telluraves</taxon>
        <taxon>Australaves</taxon>
        <taxon>Passeriformes</taxon>
        <taxon>Passeroidea</taxon>
        <taxon>Estrildidae</taxon>
        <taxon>Estrildinae</taxon>
        <taxon>Taeniopygia</taxon>
    </lineage>
</organism>
<dbReference type="Gene3D" id="3.30.497.10">
    <property type="entry name" value="Antithrombin, subunit I, domain 2"/>
    <property type="match status" value="1"/>
</dbReference>
<evidence type="ECO:0000259" key="2">
    <source>
        <dbReference type="Pfam" id="PF00079"/>
    </source>
</evidence>
<feature type="domain" description="Serpin" evidence="2">
    <location>
        <begin position="7"/>
        <end position="57"/>
    </location>
</feature>
<dbReference type="Proteomes" id="UP000007754">
    <property type="component" value="Chromosome 2"/>
</dbReference>
<reference evidence="3 4" key="1">
    <citation type="journal article" date="2010" name="Nature">
        <title>The genome of a songbird.</title>
        <authorList>
            <person name="Warren W.C."/>
            <person name="Clayton D.F."/>
            <person name="Ellegren H."/>
            <person name="Arnold A.P."/>
            <person name="Hillier L.W."/>
            <person name="Kunstner A."/>
            <person name="Searle S."/>
            <person name="White S."/>
            <person name="Vilella A.J."/>
            <person name="Fairley S."/>
            <person name="Heger A."/>
            <person name="Kong L."/>
            <person name="Ponting C.P."/>
            <person name="Jarvis E.D."/>
            <person name="Mello C.V."/>
            <person name="Minx P."/>
            <person name="Lovell P."/>
            <person name="Velho T.A."/>
            <person name="Ferris M."/>
            <person name="Balakrishnan C.N."/>
            <person name="Sinha S."/>
            <person name="Blatti C."/>
            <person name="London S.E."/>
            <person name="Li Y."/>
            <person name="Lin Y.C."/>
            <person name="George J."/>
            <person name="Sweedler J."/>
            <person name="Southey B."/>
            <person name="Gunaratne P."/>
            <person name="Watson M."/>
            <person name="Nam K."/>
            <person name="Backstrom N."/>
            <person name="Smeds L."/>
            <person name="Nabholz B."/>
            <person name="Itoh Y."/>
            <person name="Whitney O."/>
            <person name="Pfenning A.R."/>
            <person name="Howard J."/>
            <person name="Volker M."/>
            <person name="Skinner B.M."/>
            <person name="Griffin D.K."/>
            <person name="Ye L."/>
            <person name="McLaren W.M."/>
            <person name="Flicek P."/>
            <person name="Quesada V."/>
            <person name="Velasco G."/>
            <person name="Lopez-Otin C."/>
            <person name="Puente X.S."/>
            <person name="Olender T."/>
            <person name="Lancet D."/>
            <person name="Smit A.F."/>
            <person name="Hubley R."/>
            <person name="Konkel M.K."/>
            <person name="Walker J.A."/>
            <person name="Batzer M.A."/>
            <person name="Gu W."/>
            <person name="Pollock D.D."/>
            <person name="Chen L."/>
            <person name="Cheng Z."/>
            <person name="Eichler E.E."/>
            <person name="Stapley J."/>
            <person name="Slate J."/>
            <person name="Ekblom R."/>
            <person name="Birkhead T."/>
            <person name="Burke T."/>
            <person name="Burt D."/>
            <person name="Scharff C."/>
            <person name="Adam I."/>
            <person name="Richard H."/>
            <person name="Sultan M."/>
            <person name="Soldatov A."/>
            <person name="Lehrach H."/>
            <person name="Edwards S.V."/>
            <person name="Yang S.P."/>
            <person name="Li X."/>
            <person name="Graves T."/>
            <person name="Fulton L."/>
            <person name="Nelson J."/>
            <person name="Chinwalla A."/>
            <person name="Hou S."/>
            <person name="Mardis E.R."/>
            <person name="Wilson R.K."/>
        </authorList>
    </citation>
    <scope>NUCLEOTIDE SEQUENCE [LARGE SCALE GENOMIC DNA]</scope>
</reference>
<dbReference type="InterPro" id="IPR042178">
    <property type="entry name" value="Serpin_sf_1"/>
</dbReference>
<dbReference type="Pfam" id="PF00079">
    <property type="entry name" value="Serpin"/>
    <property type="match status" value="1"/>
</dbReference>
<feature type="transmembrane region" description="Helical" evidence="1">
    <location>
        <begin position="28"/>
        <end position="46"/>
    </location>
</feature>
<name>A0A674HD30_TAEGU</name>
<accession>A0A674HD30</accession>
<dbReference type="OMA" id="ITTELMF"/>
<keyword evidence="1" id="KW-0812">Transmembrane</keyword>
<dbReference type="InterPro" id="IPR036186">
    <property type="entry name" value="Serpin_sf"/>
</dbReference>
<proteinExistence type="predicted"/>
<evidence type="ECO:0000313" key="3">
    <source>
        <dbReference type="Ensembl" id="ENSTGUP00000033567.1"/>
    </source>
</evidence>
<keyword evidence="4" id="KW-1185">Reference proteome</keyword>
<keyword evidence="1" id="KW-1133">Transmembrane helix</keyword>
<dbReference type="AlphaFoldDB" id="A0A674HD30"/>
<dbReference type="SUPFAM" id="SSF56574">
    <property type="entry name" value="Serpins"/>
    <property type="match status" value="1"/>
</dbReference>
<reference evidence="3" key="3">
    <citation type="submission" date="2025-09" db="UniProtKB">
        <authorList>
            <consortium name="Ensembl"/>
        </authorList>
    </citation>
    <scope>IDENTIFICATION</scope>
</reference>
<dbReference type="Ensembl" id="ENSTGUT00000035713.1">
    <property type="protein sequence ID" value="ENSTGUP00000033567.1"/>
    <property type="gene ID" value="ENSTGUG00000018988.1"/>
</dbReference>
<evidence type="ECO:0000313" key="4">
    <source>
        <dbReference type="Proteomes" id="UP000007754"/>
    </source>
</evidence>
<dbReference type="GeneTree" id="ENSGT00990000204292"/>
<protein>
    <recommendedName>
        <fullName evidence="2">Serpin domain-containing protein</fullName>
    </recommendedName>
</protein>
<reference evidence="3" key="2">
    <citation type="submission" date="2025-08" db="UniProtKB">
        <authorList>
            <consortium name="Ensembl"/>
        </authorList>
    </citation>
    <scope>IDENTIFICATION</scope>
</reference>
<sequence>MCSLSAANAKFCLDFFRELNKRKRNENIFFSPLSLSAAFGMVVLGARGSTLEQIEKVGLCSEKGTLVRYEPRG</sequence>
<dbReference type="InParanoid" id="A0A674HD30"/>